<comment type="similarity">
    <text evidence="1">Belongs to the ComF/GntX family.</text>
</comment>
<reference evidence="3" key="1">
    <citation type="journal article" date="2020" name="mSystems">
        <title>Genome- and Community-Level Interaction Insights into Carbon Utilization and Element Cycling Functions of Hydrothermarchaeota in Hydrothermal Sediment.</title>
        <authorList>
            <person name="Zhou Z."/>
            <person name="Liu Y."/>
            <person name="Xu W."/>
            <person name="Pan J."/>
            <person name="Luo Z.H."/>
            <person name="Li M."/>
        </authorList>
    </citation>
    <scope>NUCLEOTIDE SEQUENCE [LARGE SCALE GENOMIC DNA]</scope>
    <source>
        <strain evidence="3">SpSt-757</strain>
    </source>
</reference>
<dbReference type="InterPro" id="IPR000836">
    <property type="entry name" value="PRTase_dom"/>
</dbReference>
<dbReference type="InterPro" id="IPR029057">
    <property type="entry name" value="PRTase-like"/>
</dbReference>
<protein>
    <submittedName>
        <fullName evidence="3">ComF family protein</fullName>
    </submittedName>
</protein>
<evidence type="ECO:0000259" key="2">
    <source>
        <dbReference type="Pfam" id="PF00156"/>
    </source>
</evidence>
<evidence type="ECO:0000256" key="1">
    <source>
        <dbReference type="ARBA" id="ARBA00008007"/>
    </source>
</evidence>
<name>A0A7V3JAX3_UNCC3</name>
<dbReference type="Gene3D" id="3.40.50.2020">
    <property type="match status" value="1"/>
</dbReference>
<dbReference type="InterPro" id="IPR051910">
    <property type="entry name" value="ComF/GntX_DNA_util-trans"/>
</dbReference>
<dbReference type="CDD" id="cd06223">
    <property type="entry name" value="PRTases_typeI"/>
    <property type="match status" value="1"/>
</dbReference>
<comment type="caution">
    <text evidence="3">The sequence shown here is derived from an EMBL/GenBank/DDBJ whole genome shotgun (WGS) entry which is preliminary data.</text>
</comment>
<dbReference type="EMBL" id="DTGG01000133">
    <property type="protein sequence ID" value="HFZ09352.1"/>
    <property type="molecule type" value="Genomic_DNA"/>
</dbReference>
<dbReference type="PANTHER" id="PTHR47505:SF1">
    <property type="entry name" value="DNA UTILIZATION PROTEIN YHGH"/>
    <property type="match status" value="1"/>
</dbReference>
<proteinExistence type="inferred from homology"/>
<dbReference type="SUPFAM" id="SSF53271">
    <property type="entry name" value="PRTase-like"/>
    <property type="match status" value="1"/>
</dbReference>
<dbReference type="Pfam" id="PF00156">
    <property type="entry name" value="Pribosyltran"/>
    <property type="match status" value="1"/>
</dbReference>
<organism evidence="3">
    <name type="scientific">candidate division CPR3 bacterium</name>
    <dbReference type="NCBI Taxonomy" id="2268181"/>
    <lineage>
        <taxon>Bacteria</taxon>
        <taxon>Bacteria division CPR3</taxon>
    </lineage>
</organism>
<accession>A0A7V3JAX3</accession>
<feature type="domain" description="Phosphoribosyltransferase" evidence="2">
    <location>
        <begin position="118"/>
        <end position="203"/>
    </location>
</feature>
<dbReference type="PANTHER" id="PTHR47505">
    <property type="entry name" value="DNA UTILIZATION PROTEIN YHGH"/>
    <property type="match status" value="1"/>
</dbReference>
<sequence length="213" mass="23544">MLGFLLDFFFPKKCVGCGKEGVWLCEDCYAQILLKDLPFIRLTGDLDGVVCGSAFEGVLREAIHIFKYEGVKELVMPLSQLLAQRFRETGLDFDRVSLIPVPLSKRKELERGFNQAGLLAEAVGKKLGFGVLRGVLIKTKDTVSQTELKEEERKENVKGSFDFVGEKRLVKGRVLWLVDDVMTTGSTLNECARVLKKAGAEAVWGLVVAKGSG</sequence>
<evidence type="ECO:0000313" key="3">
    <source>
        <dbReference type="EMBL" id="HFZ09352.1"/>
    </source>
</evidence>
<dbReference type="AlphaFoldDB" id="A0A7V3JAX3"/>
<gene>
    <name evidence="3" type="ORF">ENV41_04390</name>
</gene>